<evidence type="ECO:0000256" key="6">
    <source>
        <dbReference type="ARBA" id="ARBA00022807"/>
    </source>
</evidence>
<proteinExistence type="predicted"/>
<evidence type="ECO:0000256" key="1">
    <source>
        <dbReference type="ARBA" id="ARBA00000707"/>
    </source>
</evidence>
<keyword evidence="3" id="KW-0645">Protease</keyword>
<evidence type="ECO:0000256" key="3">
    <source>
        <dbReference type="ARBA" id="ARBA00022670"/>
    </source>
</evidence>
<evidence type="ECO:0000259" key="9">
    <source>
        <dbReference type="Pfam" id="PF12359"/>
    </source>
</evidence>
<dbReference type="Pfam" id="PF12359">
    <property type="entry name" value="DUF3645"/>
    <property type="match status" value="1"/>
</dbReference>
<keyword evidence="11" id="KW-1185">Reference proteome</keyword>
<evidence type="ECO:0000256" key="2">
    <source>
        <dbReference type="ARBA" id="ARBA00012759"/>
    </source>
</evidence>
<dbReference type="RefSeq" id="XP_069225236.1">
    <property type="nucleotide sequence ID" value="XM_069377887.1"/>
</dbReference>
<evidence type="ECO:0000256" key="7">
    <source>
        <dbReference type="SAM" id="MobiDB-lite"/>
    </source>
</evidence>
<evidence type="ECO:0000313" key="11">
    <source>
        <dbReference type="Proteomes" id="UP000803884"/>
    </source>
</evidence>
<protein>
    <recommendedName>
        <fullName evidence="2">ubiquitinyl hydrolase 1</fullName>
        <ecNumber evidence="2">3.4.19.12</ecNumber>
    </recommendedName>
</protein>
<comment type="caution">
    <text evidence="10">The sequence shown here is derived from an EMBL/GenBank/DDBJ whole genome shotgun (WGS) entry which is preliminary data.</text>
</comment>
<dbReference type="PANTHER" id="PTHR13367">
    <property type="entry name" value="UBIQUITIN THIOESTERASE"/>
    <property type="match status" value="1"/>
</dbReference>
<dbReference type="Pfam" id="PF12340">
    <property type="entry name" value="DUF3638"/>
    <property type="match status" value="1"/>
</dbReference>
<dbReference type="InterPro" id="IPR022099">
    <property type="entry name" value="DUF3638"/>
</dbReference>
<feature type="non-terminal residue" evidence="10">
    <location>
        <position position="953"/>
    </location>
</feature>
<evidence type="ECO:0000313" key="10">
    <source>
        <dbReference type="EMBL" id="KAL1582129.1"/>
    </source>
</evidence>
<dbReference type="PANTHER" id="PTHR13367:SF34">
    <property type="match status" value="1"/>
</dbReference>
<keyword evidence="5" id="KW-0378">Hydrolase</keyword>
<evidence type="ECO:0000256" key="4">
    <source>
        <dbReference type="ARBA" id="ARBA00022786"/>
    </source>
</evidence>
<organism evidence="10 11">
    <name type="scientific">Cladosporium halotolerans</name>
    <dbReference type="NCBI Taxonomy" id="1052096"/>
    <lineage>
        <taxon>Eukaryota</taxon>
        <taxon>Fungi</taxon>
        <taxon>Dikarya</taxon>
        <taxon>Ascomycota</taxon>
        <taxon>Pezizomycotina</taxon>
        <taxon>Dothideomycetes</taxon>
        <taxon>Dothideomycetidae</taxon>
        <taxon>Cladosporiales</taxon>
        <taxon>Cladosporiaceae</taxon>
        <taxon>Cladosporium</taxon>
    </lineage>
</organism>
<dbReference type="Proteomes" id="UP000803884">
    <property type="component" value="Unassembled WGS sequence"/>
</dbReference>
<feature type="region of interest" description="Disordered" evidence="7">
    <location>
        <begin position="770"/>
        <end position="797"/>
    </location>
</feature>
<keyword evidence="6" id="KW-0788">Thiol protease</keyword>
<dbReference type="InterPro" id="IPR051346">
    <property type="entry name" value="OTU_Deubiquitinase"/>
</dbReference>
<dbReference type="InterPro" id="IPR022105">
    <property type="entry name" value="DUF3645"/>
</dbReference>
<dbReference type="GeneID" id="96010725"/>
<evidence type="ECO:0000259" key="8">
    <source>
        <dbReference type="Pfam" id="PF12340"/>
    </source>
</evidence>
<gene>
    <name evidence="10" type="ORF">WHR41_09283</name>
</gene>
<evidence type="ECO:0000256" key="5">
    <source>
        <dbReference type="ARBA" id="ARBA00022801"/>
    </source>
</evidence>
<name>A0AB34KAV6_9PEZI</name>
<dbReference type="AlphaFoldDB" id="A0AB34KAV6"/>
<dbReference type="EC" id="3.4.19.12" evidence="2"/>
<dbReference type="GO" id="GO:0004843">
    <property type="term" value="F:cysteine-type deubiquitinase activity"/>
    <property type="evidence" value="ECO:0007669"/>
    <property type="project" value="UniProtKB-EC"/>
</dbReference>
<accession>A0AB34KAV6</accession>
<keyword evidence="4" id="KW-0833">Ubl conjugation pathway</keyword>
<sequence>MDDFIKELQYNGHTNWSPHDQPESLLMEIESGIIIRDVQTDIGRQMQQPTCCGNAVMQLNMGEGKSSVIAPMVAVNLADGHRLVRVVVGKPQSKQMAQMLVSKLGGLADRRIYHLPFSRALALDRGAAKIVDDLLHECVANRGILLVQPEHLLSFKLMAPECYISGNEETGHQLVRTQDFLNQYARDIVDESDENFSVRFELIYTMGTQNSIEMSPDRWYIIQQVFEVIRRIAPMVAEQELDSLEVHPVRAGEFPRVRILGTASGSTLVSRVAKEICESGLDGLQVSRQSEKVRKAVYSYITKPALSENEISAVEDGIFWTDTTKAPLLLLRGIFAGGVLLFCLGQKRWRVNYGLASRTPSTRLAVPYRAKDSPSLRSEFSHPDVVLLLTSLCHYYQGLDDEDLFTALAHLIDSDQADIEYQSWVNDAFQLPYYFRQLQGVNLKDRPQCVDDLFPALRRGKGTIDYFLSHIVFPKEMMEFTHKLSASGWDIGKQRNELMTGFSGTNDSRYLLPMDVEQLDLHQQKHTNAMVLEYLLQDGNSVELLKPNNKDSTDADFLLLSIVQFQWEVQVILDVGAQILELTNLEVATSWLKLSQTDKEAVVFVNTQDELCVVDREGRIDLLHVSSFESRLDSCLVFLDESHTRGIDIKLPAHYRAAVTLGANLTKDRLVQACMRMRRLGHGQTVAFCVPPEIQDKIRSMDCDPGNEIEVSDVILWSISETHREMHRNVPLWAAQGERFIRQQDLWQQITENGETSLNESNATHFLEEESQTLEQRYRPQRNSNKPVDAPSANGLQTTSKAIVDRCREFGQLNFGSSVLLEEQERELSPEIEHERQVQRPPPAQPAVHYLHPDVKRFALGDTTPSSSEGYMAAFESLARLSIARQIDLSQFAAEGKLLVSADFATTITRSDILGTSDAFQRHVGWIITRYTYDDGRIQSFMAISPYEANLLH</sequence>
<reference evidence="10 11" key="1">
    <citation type="journal article" date="2020" name="Microbiol. Resour. Announc.">
        <title>Draft Genome Sequence of a Cladosporium Species Isolated from the Mesophotic Ascidian Didemnum maculosum.</title>
        <authorList>
            <person name="Gioti A."/>
            <person name="Siaperas R."/>
            <person name="Nikolaivits E."/>
            <person name="Le Goff G."/>
            <person name="Ouazzani J."/>
            <person name="Kotoulas G."/>
            <person name="Topakas E."/>
        </authorList>
    </citation>
    <scope>NUCLEOTIDE SEQUENCE [LARGE SCALE GENOMIC DNA]</scope>
    <source>
        <strain evidence="10 11">TM138-S3</strain>
    </source>
</reference>
<dbReference type="GO" id="GO:0006508">
    <property type="term" value="P:proteolysis"/>
    <property type="evidence" value="ECO:0007669"/>
    <property type="project" value="UniProtKB-KW"/>
</dbReference>
<feature type="domain" description="DUF3645" evidence="9">
    <location>
        <begin position="358"/>
        <end position="390"/>
    </location>
</feature>
<feature type="domain" description="DUF3638" evidence="8">
    <location>
        <begin position="13"/>
        <end position="235"/>
    </location>
</feature>
<comment type="catalytic activity">
    <reaction evidence="1">
        <text>Thiol-dependent hydrolysis of ester, thioester, amide, peptide and isopeptide bonds formed by the C-terminal Gly of ubiquitin (a 76-residue protein attached to proteins as an intracellular targeting signal).</text>
        <dbReference type="EC" id="3.4.19.12"/>
    </reaction>
</comment>
<dbReference type="EMBL" id="JAAQHG020000064">
    <property type="protein sequence ID" value="KAL1582129.1"/>
    <property type="molecule type" value="Genomic_DNA"/>
</dbReference>